<dbReference type="GO" id="GO:0051539">
    <property type="term" value="F:4 iron, 4 sulfur cluster binding"/>
    <property type="evidence" value="ECO:0007669"/>
    <property type="project" value="UniProtKB-KW"/>
</dbReference>
<evidence type="ECO:0000256" key="11">
    <source>
        <dbReference type="ARBA" id="ARBA00023004"/>
    </source>
</evidence>
<dbReference type="AlphaFoldDB" id="A0ABD5IT02"/>
<comment type="similarity">
    <text evidence="4">Belongs to the radical SAM superfamily. KamA family.</text>
</comment>
<dbReference type="InterPro" id="IPR022459">
    <property type="entry name" value="Lysine_aminomutase"/>
</dbReference>
<keyword evidence="7" id="KW-0004">4Fe-4S</keyword>
<keyword evidence="19" id="KW-1185">Reference proteome</keyword>
<dbReference type="PANTHER" id="PTHR30538:SF1">
    <property type="entry name" value="L-LYSINE 2,3-AMINOMUTASE"/>
    <property type="match status" value="1"/>
</dbReference>
<evidence type="ECO:0000256" key="4">
    <source>
        <dbReference type="ARBA" id="ARBA00008703"/>
    </source>
</evidence>
<comment type="caution">
    <text evidence="18">The sequence shown here is derived from an EMBL/GenBank/DDBJ whole genome shotgun (WGS) entry which is preliminary data.</text>
</comment>
<keyword evidence="10 14" id="KW-0663">Pyridoxal phosphate</keyword>
<dbReference type="NCBIfam" id="TIGR03820">
    <property type="entry name" value="lys_2_3_AblA"/>
    <property type="match status" value="1"/>
</dbReference>
<dbReference type="InterPro" id="IPR025895">
    <property type="entry name" value="LAM_C_dom"/>
</dbReference>
<dbReference type="Gene3D" id="6.20.120.40">
    <property type="match status" value="1"/>
</dbReference>
<dbReference type="InterPro" id="IPR013785">
    <property type="entry name" value="Aldolase_TIM"/>
</dbReference>
<keyword evidence="11" id="KW-0408">Iron</keyword>
<keyword evidence="9" id="KW-0479">Metal-binding</keyword>
<dbReference type="GO" id="GO:0046872">
    <property type="term" value="F:metal ion binding"/>
    <property type="evidence" value="ECO:0007669"/>
    <property type="project" value="UniProtKB-KW"/>
</dbReference>
<protein>
    <recommendedName>
        <fullName evidence="6">L-lysine 2,3-aminomutase</fullName>
        <ecNumber evidence="5">5.4.3.2</ecNumber>
    </recommendedName>
</protein>
<evidence type="ECO:0000313" key="20">
    <source>
        <dbReference type="Proteomes" id="UP001339962"/>
    </source>
</evidence>
<evidence type="ECO:0000256" key="2">
    <source>
        <dbReference type="ARBA" id="ARBA00001933"/>
    </source>
</evidence>
<dbReference type="InterPro" id="IPR007197">
    <property type="entry name" value="rSAM"/>
</dbReference>
<evidence type="ECO:0000256" key="9">
    <source>
        <dbReference type="ARBA" id="ARBA00022723"/>
    </source>
</evidence>
<evidence type="ECO:0000256" key="1">
    <source>
        <dbReference type="ARBA" id="ARBA00000911"/>
    </source>
</evidence>
<dbReference type="PANTHER" id="PTHR30538">
    <property type="entry name" value="LYSINE 2,3-AMINOMUTASE-RELATED"/>
    <property type="match status" value="1"/>
</dbReference>
<dbReference type="CDD" id="cd01335">
    <property type="entry name" value="Radical_SAM"/>
    <property type="match status" value="1"/>
</dbReference>
<reference evidence="17 19" key="1">
    <citation type="submission" date="2023-01" db="EMBL/GenBank/DDBJ databases">
        <title>Genome-based reclassification of Anoxybacillus geothermalis as a later heterotypic synonym of Anoxybacillus rupiensis.</title>
        <authorList>
            <person name="Inan Bektas K."/>
            <person name="Canakci S."/>
            <person name="Belduz A.A."/>
            <person name="Guler H.H."/>
        </authorList>
    </citation>
    <scope>NUCLEOTIDE SEQUENCE [LARGE SCALE GENOMIC DNA]</scope>
    <source>
        <strain evidence="17 19">DSM 17127</strain>
    </source>
</reference>
<dbReference type="Pfam" id="PF04055">
    <property type="entry name" value="Radical_SAM"/>
    <property type="match status" value="1"/>
</dbReference>
<sequence length="486" mass="55927">MVASQKRQHDDQIKEGLLPMSLYRPKRHWKEIELWKDVTEEQWNNWLWQLTNTIRTLDDLKKVIHLTPEEEEGVKISAKTIPLNITPYYASLMNPDDPRCPIRMQSVPIGKEQYKTKYDLEDPLHEDEDSPVPGLTHRYPDRVLFLITNQCSMYCRYCTRRRFSGQVGMGVPKKQLDVAIDYIAQTPQVRDVLLSGGDALLVNDQILEYILKKLRAIPHVEIIRIGTRAPVVFPQRITENLCNILKKYHPVWLNTHFNTSIEITEESKRACEMLVDAGVPVGNQAVILAGINDSVPIMKKLMHDLVKIRVRPYYIYQCDLSEGISHFRAPVSKGLEIIEGLRGHTSGYAVPVFVVDAPGGGGKIALQPNYLISQTPEKVILRNYEGVITSYPEPKGYVPNRAEAYFQEIFPDMDQKQSTAGISGIANDTRFSIVPEKLERIERRKMYESDPAHKSLKDLREKRDELKEKKYQAMLKKTNETEMKKE</sequence>
<dbReference type="GO" id="GO:0050066">
    <property type="term" value="F:L-lysine 2,3-aminomutase activity"/>
    <property type="evidence" value="ECO:0007669"/>
    <property type="project" value="UniProtKB-EC"/>
</dbReference>
<dbReference type="InterPro" id="IPR003739">
    <property type="entry name" value="Lys_aminomutase/Glu_NH3_mut"/>
</dbReference>
<dbReference type="Gene3D" id="6.10.140.1170">
    <property type="match status" value="1"/>
</dbReference>
<dbReference type="EMBL" id="JARTLI010000005">
    <property type="protein sequence ID" value="MED5051434.1"/>
    <property type="molecule type" value="Genomic_DNA"/>
</dbReference>
<evidence type="ECO:0000259" key="16">
    <source>
        <dbReference type="PROSITE" id="PS51918"/>
    </source>
</evidence>
<dbReference type="Pfam" id="PF12544">
    <property type="entry name" value="LAM_C"/>
    <property type="match status" value="1"/>
</dbReference>
<organism evidence="18 20">
    <name type="scientific">Anoxybacteroides rupiense</name>
    <dbReference type="NCBI Taxonomy" id="311460"/>
    <lineage>
        <taxon>Bacteria</taxon>
        <taxon>Bacillati</taxon>
        <taxon>Bacillota</taxon>
        <taxon>Bacilli</taxon>
        <taxon>Bacillales</taxon>
        <taxon>Anoxybacillaceae</taxon>
        <taxon>Anoxybacteroides</taxon>
    </lineage>
</organism>
<name>A0ABD5IT02_9BACL</name>
<dbReference type="SFLD" id="SFLDG01070">
    <property type="entry name" value="PLP-dependent"/>
    <property type="match status" value="1"/>
</dbReference>
<evidence type="ECO:0000313" key="17">
    <source>
        <dbReference type="EMBL" id="MDE8563840.1"/>
    </source>
</evidence>
<comment type="cofactor">
    <cofactor evidence="3">
        <name>[4Fe-4S] cluster</name>
        <dbReference type="ChEBI" id="CHEBI:49883"/>
    </cofactor>
</comment>
<evidence type="ECO:0000256" key="14">
    <source>
        <dbReference type="PIRSR" id="PIRSR603739-50"/>
    </source>
</evidence>
<gene>
    <name evidence="18" type="primary">ablA</name>
    <name evidence="18" type="ORF">P9850_06110</name>
    <name evidence="17" type="ORF">PNH38_08080</name>
</gene>
<dbReference type="Gene3D" id="3.20.20.70">
    <property type="entry name" value="Aldolase class I"/>
    <property type="match status" value="1"/>
</dbReference>
<dbReference type="NCBIfam" id="TIGR00238">
    <property type="entry name" value="KamA family radical SAM protein"/>
    <property type="match status" value="1"/>
</dbReference>
<dbReference type="SFLD" id="SFLDF00283">
    <property type="entry name" value="L-lysine_2_3-aminomutase_(LAM"/>
    <property type="match status" value="1"/>
</dbReference>
<dbReference type="SFLD" id="SFLDS00029">
    <property type="entry name" value="Radical_SAM"/>
    <property type="match status" value="1"/>
</dbReference>
<accession>A0ABD5IT02</accession>
<dbReference type="EMBL" id="JAQOTG010000005">
    <property type="protein sequence ID" value="MDE8563840.1"/>
    <property type="molecule type" value="Genomic_DNA"/>
</dbReference>
<keyword evidence="8" id="KW-0949">S-adenosyl-L-methionine</keyword>
<feature type="domain" description="Radical SAM core" evidence="16">
    <location>
        <begin position="137"/>
        <end position="349"/>
    </location>
</feature>
<evidence type="ECO:0000313" key="19">
    <source>
        <dbReference type="Proteomes" id="UP001213979"/>
    </source>
</evidence>
<evidence type="ECO:0000256" key="12">
    <source>
        <dbReference type="ARBA" id="ARBA00023014"/>
    </source>
</evidence>
<evidence type="ECO:0000256" key="3">
    <source>
        <dbReference type="ARBA" id="ARBA00001966"/>
    </source>
</evidence>
<feature type="modified residue" description="N6-(pyridoxal phosphate)lysine" evidence="14">
    <location>
        <position position="363"/>
    </location>
</feature>
<dbReference type="PROSITE" id="PS51918">
    <property type="entry name" value="RADICAL_SAM"/>
    <property type="match status" value="1"/>
</dbReference>
<dbReference type="EC" id="5.4.3.2" evidence="5"/>
<dbReference type="Proteomes" id="UP001339962">
    <property type="component" value="Unassembled WGS sequence"/>
</dbReference>
<evidence type="ECO:0000256" key="6">
    <source>
        <dbReference type="ARBA" id="ARBA00022363"/>
    </source>
</evidence>
<evidence type="ECO:0000256" key="7">
    <source>
        <dbReference type="ARBA" id="ARBA00022485"/>
    </source>
</evidence>
<feature type="region of interest" description="Disordered" evidence="15">
    <location>
        <begin position="444"/>
        <end position="463"/>
    </location>
</feature>
<evidence type="ECO:0000256" key="13">
    <source>
        <dbReference type="ARBA" id="ARBA00023235"/>
    </source>
</evidence>
<dbReference type="SUPFAM" id="SSF102114">
    <property type="entry name" value="Radical SAM enzymes"/>
    <property type="match status" value="1"/>
</dbReference>
<proteinExistence type="inferred from homology"/>
<dbReference type="Proteomes" id="UP001213979">
    <property type="component" value="Unassembled WGS sequence"/>
</dbReference>
<evidence type="ECO:0000256" key="15">
    <source>
        <dbReference type="SAM" id="MobiDB-lite"/>
    </source>
</evidence>
<dbReference type="FunFam" id="3.20.20.70:FF:000095">
    <property type="entry name" value="Lysine 2,3-aminomutase"/>
    <property type="match status" value="1"/>
</dbReference>
<evidence type="ECO:0000256" key="10">
    <source>
        <dbReference type="ARBA" id="ARBA00022898"/>
    </source>
</evidence>
<comment type="cofactor">
    <cofactor evidence="2 14">
        <name>pyridoxal 5'-phosphate</name>
        <dbReference type="ChEBI" id="CHEBI:597326"/>
    </cofactor>
</comment>
<evidence type="ECO:0000256" key="5">
    <source>
        <dbReference type="ARBA" id="ARBA00012144"/>
    </source>
</evidence>
<keyword evidence="13 18" id="KW-0413">Isomerase</keyword>
<dbReference type="InterPro" id="IPR058240">
    <property type="entry name" value="rSAM_sf"/>
</dbReference>
<evidence type="ECO:0000256" key="8">
    <source>
        <dbReference type="ARBA" id="ARBA00022691"/>
    </source>
</evidence>
<reference evidence="18 20" key="2">
    <citation type="submission" date="2023-03" db="EMBL/GenBank/DDBJ databases">
        <title>Bacillus Genome Sequencing.</title>
        <authorList>
            <person name="Dunlap C."/>
        </authorList>
    </citation>
    <scope>NUCLEOTIDE SEQUENCE [LARGE SCALE GENOMIC DNA]</scope>
    <source>
        <strain evidence="18 20">NRS-38</strain>
    </source>
</reference>
<evidence type="ECO:0000313" key="18">
    <source>
        <dbReference type="EMBL" id="MED5051434.1"/>
    </source>
</evidence>
<keyword evidence="12" id="KW-0411">Iron-sulfur</keyword>
<comment type="catalytic activity">
    <reaction evidence="1">
        <text>L-lysine = (3S)-3,6-diaminohexanoate</text>
        <dbReference type="Rhea" id="RHEA:19177"/>
        <dbReference type="ChEBI" id="CHEBI:32551"/>
        <dbReference type="ChEBI" id="CHEBI:57434"/>
        <dbReference type="EC" id="5.4.3.2"/>
    </reaction>
</comment>